<evidence type="ECO:0000313" key="3">
    <source>
        <dbReference type="Proteomes" id="UP000887116"/>
    </source>
</evidence>
<evidence type="ECO:0000313" key="2">
    <source>
        <dbReference type="EMBL" id="GFR31027.1"/>
    </source>
</evidence>
<proteinExistence type="predicted"/>
<reference evidence="2" key="1">
    <citation type="submission" date="2020-07" db="EMBL/GenBank/DDBJ databases">
        <title>Multicomponent nature underlies the extraordinary mechanical properties of spider dragline silk.</title>
        <authorList>
            <person name="Kono N."/>
            <person name="Nakamura H."/>
            <person name="Mori M."/>
            <person name="Yoshida Y."/>
            <person name="Ohtoshi R."/>
            <person name="Malay A.D."/>
            <person name="Moran D.A.P."/>
            <person name="Tomita M."/>
            <person name="Numata K."/>
            <person name="Arakawa K."/>
        </authorList>
    </citation>
    <scope>NUCLEOTIDE SEQUENCE</scope>
</reference>
<feature type="signal peptide" evidence="1">
    <location>
        <begin position="1"/>
        <end position="18"/>
    </location>
</feature>
<dbReference type="EMBL" id="BMAO01019514">
    <property type="protein sequence ID" value="GFR31027.1"/>
    <property type="molecule type" value="Genomic_DNA"/>
</dbReference>
<name>A0A8X6M3X4_TRICU</name>
<dbReference type="PANTHER" id="PTHR33964:SF1">
    <property type="entry name" value="RE45066P"/>
    <property type="match status" value="1"/>
</dbReference>
<dbReference type="Proteomes" id="UP000887116">
    <property type="component" value="Unassembled WGS sequence"/>
</dbReference>
<evidence type="ECO:0000256" key="1">
    <source>
        <dbReference type="SAM" id="SignalP"/>
    </source>
</evidence>
<gene>
    <name evidence="2" type="ORF">TNCT_471041</name>
</gene>
<dbReference type="AlphaFoldDB" id="A0A8X6M3X4"/>
<feature type="chain" id="PRO_5036465224" evidence="1">
    <location>
        <begin position="19"/>
        <end position="158"/>
    </location>
</feature>
<protein>
    <submittedName>
        <fullName evidence="2">Uncharacterized protein</fullName>
    </submittedName>
</protein>
<organism evidence="2 3">
    <name type="scientific">Trichonephila clavata</name>
    <name type="common">Joro spider</name>
    <name type="synonym">Nephila clavata</name>
    <dbReference type="NCBI Taxonomy" id="2740835"/>
    <lineage>
        <taxon>Eukaryota</taxon>
        <taxon>Metazoa</taxon>
        <taxon>Ecdysozoa</taxon>
        <taxon>Arthropoda</taxon>
        <taxon>Chelicerata</taxon>
        <taxon>Arachnida</taxon>
        <taxon>Araneae</taxon>
        <taxon>Araneomorphae</taxon>
        <taxon>Entelegynae</taxon>
        <taxon>Araneoidea</taxon>
        <taxon>Nephilidae</taxon>
        <taxon>Trichonephila</taxon>
    </lineage>
</organism>
<sequence>MLIIALLLLTGYVDFLKASEDCEDDALTECLPSETFPVPFPETEAEVDFVCPKLKDYVHCIQNHLDECGNEDGSFDEQIKSRYEKISEVLNDVCDKESTLHEDIIYNIKCLKSSILNHNASCYDKTEAILEIYSNHRHLEETDDVNKNSTYWEEYFCL</sequence>
<dbReference type="OrthoDB" id="6420019at2759"/>
<keyword evidence="1" id="KW-0732">Signal</keyword>
<keyword evidence="3" id="KW-1185">Reference proteome</keyword>
<comment type="caution">
    <text evidence="2">The sequence shown here is derived from an EMBL/GenBank/DDBJ whole genome shotgun (WGS) entry which is preliminary data.</text>
</comment>
<dbReference type="PANTHER" id="PTHR33964">
    <property type="entry name" value="RE45066P-RELATED"/>
    <property type="match status" value="1"/>
</dbReference>
<accession>A0A8X6M3X4</accession>